<dbReference type="SUPFAM" id="SSF49503">
    <property type="entry name" value="Cupredoxins"/>
    <property type="match status" value="1"/>
</dbReference>
<sequence precursor="true">MKICTSRFLGLFILVAALPSLLDAADLKMRFEYAGVPKDPALLQVNKDVEYCGKHMLKNERLLVNPDNKGVKDVVVYVYTGRGGSKLDDVPAANTKHVLANDKCRFEPHIVLAQTGDTLEITNPDPVGHNANLNFFKNAAQNFLIPAGGSKTVDLKEEEPAPIPVDCNIHPWMRAYVVVLEHPFVAKSDENGELVIKGLPEGEELTFRVYHEAGRIDEVTVNGKVETWSRSRFDQEIKAGENDMGTVVIPVGALSYD</sequence>
<name>A0A5C6DZS2_9BACT</name>
<keyword evidence="1" id="KW-0732">Signal</keyword>
<reference evidence="2 3" key="1">
    <citation type="submission" date="2019-02" db="EMBL/GenBank/DDBJ databases">
        <title>Deep-cultivation of Planctomycetes and their phenomic and genomic characterization uncovers novel biology.</title>
        <authorList>
            <person name="Wiegand S."/>
            <person name="Jogler M."/>
            <person name="Boedeker C."/>
            <person name="Pinto D."/>
            <person name="Vollmers J."/>
            <person name="Rivas-Marin E."/>
            <person name="Kohn T."/>
            <person name="Peeters S.H."/>
            <person name="Heuer A."/>
            <person name="Rast P."/>
            <person name="Oberbeckmann S."/>
            <person name="Bunk B."/>
            <person name="Jeske O."/>
            <person name="Meyerdierks A."/>
            <person name="Storesund J.E."/>
            <person name="Kallscheuer N."/>
            <person name="Luecker S."/>
            <person name="Lage O.M."/>
            <person name="Pohl T."/>
            <person name="Merkel B.J."/>
            <person name="Hornburger P."/>
            <person name="Mueller R.-W."/>
            <person name="Bruemmer F."/>
            <person name="Labrenz M."/>
            <person name="Spormann A.M."/>
            <person name="Op Den Camp H."/>
            <person name="Overmann J."/>
            <person name="Amann R."/>
            <person name="Jetten M.S.M."/>
            <person name="Mascher T."/>
            <person name="Medema M.H."/>
            <person name="Devos D.P."/>
            <person name="Kaster A.-K."/>
            <person name="Ovreas L."/>
            <person name="Rohde M."/>
            <person name="Galperin M.Y."/>
            <person name="Jogler C."/>
        </authorList>
    </citation>
    <scope>NUCLEOTIDE SEQUENCE [LARGE SCALE GENOMIC DNA]</scope>
    <source>
        <strain evidence="2 3">Poly41</strain>
    </source>
</reference>
<dbReference type="InterPro" id="IPR034242">
    <property type="entry name" value="MauL"/>
</dbReference>
<proteinExistence type="predicted"/>
<dbReference type="CDD" id="cd04221">
    <property type="entry name" value="MauL"/>
    <property type="match status" value="1"/>
</dbReference>
<dbReference type="InterPro" id="IPR008972">
    <property type="entry name" value="Cupredoxin"/>
</dbReference>
<evidence type="ECO:0000313" key="3">
    <source>
        <dbReference type="Proteomes" id="UP000319143"/>
    </source>
</evidence>
<comment type="caution">
    <text evidence="2">The sequence shown here is derived from an EMBL/GenBank/DDBJ whole genome shotgun (WGS) entry which is preliminary data.</text>
</comment>
<protein>
    <recommendedName>
        <fullName evidence="4">Methylamine utilization protein</fullName>
    </recommendedName>
</protein>
<organism evidence="2 3">
    <name type="scientific">Novipirellula artificiosorum</name>
    <dbReference type="NCBI Taxonomy" id="2528016"/>
    <lineage>
        <taxon>Bacteria</taxon>
        <taxon>Pseudomonadati</taxon>
        <taxon>Planctomycetota</taxon>
        <taxon>Planctomycetia</taxon>
        <taxon>Pirellulales</taxon>
        <taxon>Pirellulaceae</taxon>
        <taxon>Novipirellula</taxon>
    </lineage>
</organism>
<dbReference type="EMBL" id="SJPV01000001">
    <property type="protein sequence ID" value="TWU42138.1"/>
    <property type="molecule type" value="Genomic_DNA"/>
</dbReference>
<feature type="signal peptide" evidence="1">
    <location>
        <begin position="1"/>
        <end position="24"/>
    </location>
</feature>
<accession>A0A5C6DZS2</accession>
<evidence type="ECO:0008006" key="4">
    <source>
        <dbReference type="Google" id="ProtNLM"/>
    </source>
</evidence>
<feature type="chain" id="PRO_5022943991" description="Methylamine utilization protein" evidence="1">
    <location>
        <begin position="25"/>
        <end position="257"/>
    </location>
</feature>
<dbReference type="Gene3D" id="2.60.40.420">
    <property type="entry name" value="Cupredoxins - blue copper proteins"/>
    <property type="match status" value="1"/>
</dbReference>
<evidence type="ECO:0000256" key="1">
    <source>
        <dbReference type="SAM" id="SignalP"/>
    </source>
</evidence>
<dbReference type="AlphaFoldDB" id="A0A5C6DZS2"/>
<dbReference type="Proteomes" id="UP000319143">
    <property type="component" value="Unassembled WGS sequence"/>
</dbReference>
<keyword evidence="3" id="KW-1185">Reference proteome</keyword>
<gene>
    <name evidence="2" type="ORF">Poly41_04340</name>
</gene>
<evidence type="ECO:0000313" key="2">
    <source>
        <dbReference type="EMBL" id="TWU42138.1"/>
    </source>
</evidence>